<dbReference type="Proteomes" id="UP000287910">
    <property type="component" value="Unassembled WGS sequence"/>
</dbReference>
<feature type="chain" id="PRO_5019043981" description="DUF4825 domain-containing protein" evidence="1">
    <location>
        <begin position="21"/>
        <end position="143"/>
    </location>
</feature>
<evidence type="ECO:0000313" key="3">
    <source>
        <dbReference type="Proteomes" id="UP000287910"/>
    </source>
</evidence>
<keyword evidence="1" id="KW-0732">Signal</keyword>
<evidence type="ECO:0000313" key="2">
    <source>
        <dbReference type="EMBL" id="RUL52248.1"/>
    </source>
</evidence>
<evidence type="ECO:0000256" key="1">
    <source>
        <dbReference type="SAM" id="SignalP"/>
    </source>
</evidence>
<feature type="signal peptide" evidence="1">
    <location>
        <begin position="1"/>
        <end position="20"/>
    </location>
</feature>
<reference evidence="2 3" key="1">
    <citation type="submission" date="2018-12" db="EMBL/GenBank/DDBJ databases">
        <title>Lysinibacillus antri sp. nov., isolated from a cave soil.</title>
        <authorList>
            <person name="Narsing Rao M.P."/>
            <person name="Zhang H."/>
            <person name="Dong Z.-Y."/>
            <person name="Niu X.-K."/>
            <person name="Zhang K."/>
            <person name="Fang B.-Z."/>
            <person name="Kang Y.-Q."/>
            <person name="Xiao M."/>
            <person name="Li W.-J."/>
        </authorList>
    </citation>
    <scope>NUCLEOTIDE SEQUENCE [LARGE SCALE GENOMIC DNA]</scope>
    <source>
        <strain evidence="2 3">SYSU K30002</strain>
    </source>
</reference>
<accession>A0A432LC84</accession>
<comment type="caution">
    <text evidence="2">The sequence shown here is derived from an EMBL/GenBank/DDBJ whole genome shotgun (WGS) entry which is preliminary data.</text>
</comment>
<sequence>MKIRFILLAFLSVFTLTACNDVNENENPDHISYFGKGSEWFGTYTISKVNNSYFDSLYIQYVQDRANPGTEQTMEELGQIEYVLDTGNSVLESSSPLPLEGIGSFHTATEFNAEMFEMDYPDEITLTVKWQDQNEVIQLNRQN</sequence>
<dbReference type="AlphaFoldDB" id="A0A432LC84"/>
<dbReference type="RefSeq" id="WP_126659095.1">
    <property type="nucleotide sequence ID" value="NZ_RYYR01000011.1"/>
</dbReference>
<organism evidence="2 3">
    <name type="scientific">Lysinibacillus antri</name>
    <dbReference type="NCBI Taxonomy" id="2498145"/>
    <lineage>
        <taxon>Bacteria</taxon>
        <taxon>Bacillati</taxon>
        <taxon>Bacillota</taxon>
        <taxon>Bacilli</taxon>
        <taxon>Bacillales</taxon>
        <taxon>Bacillaceae</taxon>
        <taxon>Lysinibacillus</taxon>
    </lineage>
</organism>
<keyword evidence="3" id="KW-1185">Reference proteome</keyword>
<gene>
    <name evidence="2" type="ORF">EK386_10375</name>
</gene>
<dbReference type="EMBL" id="RYYR01000011">
    <property type="protein sequence ID" value="RUL52248.1"/>
    <property type="molecule type" value="Genomic_DNA"/>
</dbReference>
<protein>
    <recommendedName>
        <fullName evidence="4">DUF4825 domain-containing protein</fullName>
    </recommendedName>
</protein>
<evidence type="ECO:0008006" key="4">
    <source>
        <dbReference type="Google" id="ProtNLM"/>
    </source>
</evidence>
<proteinExistence type="predicted"/>
<name>A0A432LC84_9BACI</name>
<dbReference type="PROSITE" id="PS51257">
    <property type="entry name" value="PROKAR_LIPOPROTEIN"/>
    <property type="match status" value="1"/>
</dbReference>